<sequence>MSKLFVLLPVILIALAYVFWASGQGAKAENVELAALSGPALEQSEDMLVVDIRTPDEWKQTGVIKGAALVTYTSAEAFLQAIGPRLAPGQNVALVCRSGNRSARAANQIADTFAGRVIDVEGGMNRILKEGYTPVKPTRAMGCAVCN</sequence>
<dbReference type="CDD" id="cd00158">
    <property type="entry name" value="RHOD"/>
    <property type="match status" value="1"/>
</dbReference>
<dbReference type="PROSITE" id="PS50206">
    <property type="entry name" value="RHODANESE_3"/>
    <property type="match status" value="1"/>
</dbReference>
<dbReference type="EMBL" id="JABCJE010000012">
    <property type="protein sequence ID" value="NVO25188.1"/>
    <property type="molecule type" value="Genomic_DNA"/>
</dbReference>
<dbReference type="InterPro" id="IPR001763">
    <property type="entry name" value="Rhodanese-like_dom"/>
</dbReference>
<reference evidence="2 3" key="1">
    <citation type="submission" date="2020-04" db="EMBL/GenBank/DDBJ databases">
        <title>Donghicola sp., a member of the Rhodobacteraceae family isolated from mangrove forest in Thailand.</title>
        <authorList>
            <person name="Charoenyingcharoen P."/>
            <person name="Yukphan P."/>
        </authorList>
    </citation>
    <scope>NUCLEOTIDE SEQUENCE [LARGE SCALE GENOMIC DNA]</scope>
    <source>
        <strain evidence="2 3">B5-SW-15</strain>
    </source>
</reference>
<dbReference type="InterPro" id="IPR036873">
    <property type="entry name" value="Rhodanese-like_dom_sf"/>
</dbReference>
<organism evidence="2 3">
    <name type="scientific">Donghicola mangrovi</name>
    <dbReference type="NCBI Taxonomy" id="2729614"/>
    <lineage>
        <taxon>Bacteria</taxon>
        <taxon>Pseudomonadati</taxon>
        <taxon>Pseudomonadota</taxon>
        <taxon>Alphaproteobacteria</taxon>
        <taxon>Rhodobacterales</taxon>
        <taxon>Roseobacteraceae</taxon>
        <taxon>Donghicola</taxon>
    </lineage>
</organism>
<evidence type="ECO:0000259" key="1">
    <source>
        <dbReference type="PROSITE" id="PS50206"/>
    </source>
</evidence>
<dbReference type="Pfam" id="PF00581">
    <property type="entry name" value="Rhodanese"/>
    <property type="match status" value="1"/>
</dbReference>
<name>A0A850QE15_9RHOB</name>
<evidence type="ECO:0000313" key="3">
    <source>
        <dbReference type="Proteomes" id="UP000592216"/>
    </source>
</evidence>
<dbReference type="SMART" id="SM00450">
    <property type="entry name" value="RHOD"/>
    <property type="match status" value="1"/>
</dbReference>
<gene>
    <name evidence="2" type="ORF">HJ536_17665</name>
</gene>
<feature type="domain" description="Rhodanese" evidence="1">
    <location>
        <begin position="43"/>
        <end position="136"/>
    </location>
</feature>
<evidence type="ECO:0000313" key="2">
    <source>
        <dbReference type="EMBL" id="NVO25188.1"/>
    </source>
</evidence>
<comment type="caution">
    <text evidence="2">The sequence shown here is derived from an EMBL/GenBank/DDBJ whole genome shotgun (WGS) entry which is preliminary data.</text>
</comment>
<dbReference type="RefSeq" id="WP_177158744.1">
    <property type="nucleotide sequence ID" value="NZ_JABCJE010000012.1"/>
</dbReference>
<accession>A0A850QE15</accession>
<proteinExistence type="predicted"/>
<dbReference type="SUPFAM" id="SSF52821">
    <property type="entry name" value="Rhodanese/Cell cycle control phosphatase"/>
    <property type="match status" value="1"/>
</dbReference>
<dbReference type="Gene3D" id="3.40.250.10">
    <property type="entry name" value="Rhodanese-like domain"/>
    <property type="match status" value="1"/>
</dbReference>
<dbReference type="AlphaFoldDB" id="A0A850QE15"/>
<protein>
    <submittedName>
        <fullName evidence="2">Rhodanese-like domain-containing protein</fullName>
    </submittedName>
</protein>
<dbReference type="Proteomes" id="UP000592216">
    <property type="component" value="Unassembled WGS sequence"/>
</dbReference>